<proteinExistence type="predicted"/>
<protein>
    <submittedName>
        <fullName evidence="1">Uncharacterized protein</fullName>
    </submittedName>
</protein>
<evidence type="ECO:0000313" key="1">
    <source>
        <dbReference type="EMBL" id="WOD13462.1"/>
    </source>
</evidence>
<reference evidence="1 2" key="1">
    <citation type="submission" date="2023-10" db="EMBL/GenBank/DDBJ databases">
        <title>Surface-active antibiotics is a multifunctional adaptation for post-fire microbes.</title>
        <authorList>
            <person name="Liu M.D."/>
            <person name="Du Y."/>
            <person name="Koupaei S.K."/>
            <person name="Kim N.R."/>
            <person name="Zhang W."/>
            <person name="Traxler M.F."/>
        </authorList>
    </citation>
    <scope>NUCLEOTIDE SEQUENCE [LARGE SCALE GENOMIC DNA]</scope>
    <source>
        <strain evidence="1 2">F3</strain>
    </source>
</reference>
<accession>A0ABZ0EB86</accession>
<dbReference type="RefSeq" id="WP_317014981.1">
    <property type="nucleotide sequence ID" value="NZ_CP136511.1"/>
</dbReference>
<dbReference type="Proteomes" id="UP001302652">
    <property type="component" value="Chromosome 3"/>
</dbReference>
<sequence>MVPFTVKKLFRACDSAERSSVLARSDAIHRTHNLRIEVDLRFGCSMFASNGPSGRGRFARSSSFIYREAAGKLQRVQILACVKRLSSARVACGGAKRADDPFLRIGKRAVAGRFSLFGPALAADAQ</sequence>
<name>A0ABZ0EB86_9BURK</name>
<dbReference type="EMBL" id="CP136511">
    <property type="protein sequence ID" value="WOD13462.1"/>
    <property type="molecule type" value="Genomic_DNA"/>
</dbReference>
<gene>
    <name evidence="1" type="ORF">RW095_05430</name>
</gene>
<organism evidence="1 2">
    <name type="scientific">Paraburkholderia kirstenboschensis</name>
    <dbReference type="NCBI Taxonomy" id="1245436"/>
    <lineage>
        <taxon>Bacteria</taxon>
        <taxon>Pseudomonadati</taxon>
        <taxon>Pseudomonadota</taxon>
        <taxon>Betaproteobacteria</taxon>
        <taxon>Burkholderiales</taxon>
        <taxon>Burkholderiaceae</taxon>
        <taxon>Paraburkholderia</taxon>
    </lineage>
</organism>
<keyword evidence="2" id="KW-1185">Reference proteome</keyword>
<evidence type="ECO:0000313" key="2">
    <source>
        <dbReference type="Proteomes" id="UP001302652"/>
    </source>
</evidence>